<evidence type="ECO:0000256" key="3">
    <source>
        <dbReference type="ARBA" id="ARBA00022519"/>
    </source>
</evidence>
<dbReference type="Proteomes" id="UP000262073">
    <property type="component" value="Chromosome"/>
</dbReference>
<evidence type="ECO:0000313" key="9">
    <source>
        <dbReference type="EMBL" id="AXR05977.1"/>
    </source>
</evidence>
<sequence>MSEQAKVKSTRRISKIWIVPILVVIVGGWMVYTQWKNQGPLITIELKSASGIEVNKTTIKVRDFDVGQVKKIELKPDLDGVLVTARMEASAERLLTENTKFWMVAPRISFSEVSGLNTLLSGSYIAMSGNDKGAEQRHFVALERPPATPPGTPGLHLTLKSDDRFAFKSGDPIIYKGFKVGEFEEAEFNIEERVVYYSAFIESPYHKLVTRNTRFWNISGVKLQLRSGGVKIETGSLETLLANGVTFGIPKGILPGQQVREDATFTVYEDEGAASNARYKLSAEYLLLIDETVRGLTVGAPVEYRGIEIGEVVKINAVEQVEGNILDENFPIPVLINIYPGKVRQQDSHQALQKVKETLSSWIQRDLRATLRMGNVLTGGLYIDLHHAKNSKPTSITVVNGLEVIPTMSNEFTQITQKADAILDKINQLPLSDMVTDVREVITDMQAAAVSLEQTSTDFDKVLAEVDVKALNQNLNQVLSDMSGLLRNYSQGGLSSSEIQETVDAMQDTLRNLQPLLLQLNQTPNSFIFSDNREVDIQPQAKPKGKSQ</sequence>
<organism evidence="9 10">
    <name type="scientific">Salinimonas sediminis</name>
    <dbReference type="NCBI Taxonomy" id="2303538"/>
    <lineage>
        <taxon>Bacteria</taxon>
        <taxon>Pseudomonadati</taxon>
        <taxon>Pseudomonadota</taxon>
        <taxon>Gammaproteobacteria</taxon>
        <taxon>Alteromonadales</taxon>
        <taxon>Alteromonadaceae</taxon>
        <taxon>Alteromonas/Salinimonas group</taxon>
        <taxon>Salinimonas</taxon>
    </lineage>
</organism>
<keyword evidence="3" id="KW-0997">Cell inner membrane</keyword>
<dbReference type="PANTHER" id="PTHR30462:SF2">
    <property type="entry name" value="INTERMEMBRANE TRANSPORT PROTEIN PQIB"/>
    <property type="match status" value="1"/>
</dbReference>
<dbReference type="NCBIfam" id="NF008070">
    <property type="entry name" value="PRK10807.1"/>
    <property type="match status" value="1"/>
</dbReference>
<accession>A0A346NKC0</accession>
<dbReference type="OrthoDB" id="9806984at2"/>
<evidence type="ECO:0000256" key="4">
    <source>
        <dbReference type="ARBA" id="ARBA00022692"/>
    </source>
</evidence>
<dbReference type="GO" id="GO:0005886">
    <property type="term" value="C:plasma membrane"/>
    <property type="evidence" value="ECO:0007669"/>
    <property type="project" value="UniProtKB-SubCell"/>
</dbReference>
<dbReference type="AlphaFoldDB" id="A0A346NKC0"/>
<feature type="transmembrane region" description="Helical" evidence="7">
    <location>
        <begin position="12"/>
        <end position="32"/>
    </location>
</feature>
<protein>
    <submittedName>
        <fullName evidence="9">MCE family protein</fullName>
    </submittedName>
</protein>
<comment type="subcellular location">
    <subcellularLocation>
        <location evidence="1">Cell inner membrane</location>
    </subcellularLocation>
</comment>
<dbReference type="KEGG" id="salm:D0Y50_06030"/>
<keyword evidence="2" id="KW-1003">Cell membrane</keyword>
<dbReference type="RefSeq" id="WP_108566593.1">
    <property type="nucleotide sequence ID" value="NZ_CP031769.1"/>
</dbReference>
<evidence type="ECO:0000256" key="5">
    <source>
        <dbReference type="ARBA" id="ARBA00022989"/>
    </source>
</evidence>
<gene>
    <name evidence="9" type="ORF">D0Y50_06030</name>
</gene>
<dbReference type="EMBL" id="CP031769">
    <property type="protein sequence ID" value="AXR05977.1"/>
    <property type="molecule type" value="Genomic_DNA"/>
</dbReference>
<evidence type="ECO:0000259" key="8">
    <source>
        <dbReference type="Pfam" id="PF02470"/>
    </source>
</evidence>
<keyword evidence="5 7" id="KW-1133">Transmembrane helix</keyword>
<dbReference type="Pfam" id="PF02470">
    <property type="entry name" value="MlaD"/>
    <property type="match status" value="2"/>
</dbReference>
<dbReference type="InterPro" id="IPR051800">
    <property type="entry name" value="PqiA-PqiB_transport"/>
</dbReference>
<reference evidence="9 10" key="1">
    <citation type="submission" date="2018-08" db="EMBL/GenBank/DDBJ databases">
        <title>Salinimonas sediminis sp. nov., a piezophilic bacterium isolated from a deep-sea sediment sample from the New Britain Trench.</title>
        <authorList>
            <person name="Cao J."/>
        </authorList>
    </citation>
    <scope>NUCLEOTIDE SEQUENCE [LARGE SCALE GENOMIC DNA]</scope>
    <source>
        <strain evidence="9 10">N102</strain>
    </source>
</reference>
<keyword evidence="6 7" id="KW-0472">Membrane</keyword>
<evidence type="ECO:0000256" key="7">
    <source>
        <dbReference type="SAM" id="Phobius"/>
    </source>
</evidence>
<feature type="domain" description="Mce/MlaD" evidence="8">
    <location>
        <begin position="293"/>
        <end position="385"/>
    </location>
</feature>
<evidence type="ECO:0000256" key="1">
    <source>
        <dbReference type="ARBA" id="ARBA00004533"/>
    </source>
</evidence>
<evidence type="ECO:0000256" key="2">
    <source>
        <dbReference type="ARBA" id="ARBA00022475"/>
    </source>
</evidence>
<name>A0A346NKC0_9ALTE</name>
<proteinExistence type="predicted"/>
<evidence type="ECO:0000313" key="10">
    <source>
        <dbReference type="Proteomes" id="UP000262073"/>
    </source>
</evidence>
<feature type="domain" description="Mce/MlaD" evidence="8">
    <location>
        <begin position="39"/>
        <end position="128"/>
    </location>
</feature>
<keyword evidence="4 7" id="KW-0812">Transmembrane</keyword>
<dbReference type="PANTHER" id="PTHR30462">
    <property type="entry name" value="INTERMEMBRANE TRANSPORT PROTEIN PQIB-RELATED"/>
    <property type="match status" value="1"/>
</dbReference>
<dbReference type="InterPro" id="IPR003399">
    <property type="entry name" value="Mce/MlaD"/>
</dbReference>
<keyword evidence="10" id="KW-1185">Reference proteome</keyword>
<evidence type="ECO:0000256" key="6">
    <source>
        <dbReference type="ARBA" id="ARBA00023136"/>
    </source>
</evidence>